<protein>
    <recommendedName>
        <fullName evidence="3">histidine kinase</fullName>
        <ecNumber evidence="3">2.7.13.3</ecNumber>
    </recommendedName>
</protein>
<dbReference type="Gene3D" id="1.10.287.130">
    <property type="match status" value="1"/>
</dbReference>
<gene>
    <name evidence="13" type="ORF">ebA2830</name>
</gene>
<keyword evidence="7 13" id="KW-0418">Kinase</keyword>
<feature type="transmembrane region" description="Helical" evidence="10">
    <location>
        <begin position="283"/>
        <end position="306"/>
    </location>
</feature>
<dbReference type="Proteomes" id="UP000006552">
    <property type="component" value="Chromosome"/>
</dbReference>
<evidence type="ECO:0000313" key="14">
    <source>
        <dbReference type="Proteomes" id="UP000006552"/>
    </source>
</evidence>
<organism evidence="13 14">
    <name type="scientific">Aromatoleum aromaticum (strain DSM 19018 / LMG 30748 / EbN1)</name>
    <name type="common">Azoarcus sp. (strain EbN1)</name>
    <dbReference type="NCBI Taxonomy" id="76114"/>
    <lineage>
        <taxon>Bacteria</taxon>
        <taxon>Pseudomonadati</taxon>
        <taxon>Pseudomonadota</taxon>
        <taxon>Betaproteobacteria</taxon>
        <taxon>Rhodocyclales</taxon>
        <taxon>Rhodocyclaceae</taxon>
        <taxon>Aromatoleum</taxon>
    </lineage>
</organism>
<dbReference type="CDD" id="cd00082">
    <property type="entry name" value="HisKA"/>
    <property type="match status" value="1"/>
</dbReference>
<evidence type="ECO:0000256" key="2">
    <source>
        <dbReference type="ARBA" id="ARBA00004370"/>
    </source>
</evidence>
<dbReference type="SUPFAM" id="SSF47384">
    <property type="entry name" value="Homodimeric domain of signal transducing histidine kinase"/>
    <property type="match status" value="1"/>
</dbReference>
<dbReference type="PROSITE" id="PS50109">
    <property type="entry name" value="HIS_KIN"/>
    <property type="match status" value="1"/>
</dbReference>
<dbReference type="Gene3D" id="6.10.340.10">
    <property type="match status" value="1"/>
</dbReference>
<evidence type="ECO:0000313" key="13">
    <source>
        <dbReference type="EMBL" id="CAI07712.1"/>
    </source>
</evidence>
<dbReference type="InterPro" id="IPR036097">
    <property type="entry name" value="HisK_dim/P_sf"/>
</dbReference>
<dbReference type="eggNOG" id="COG5000">
    <property type="taxonomic scope" value="Bacteria"/>
</dbReference>
<dbReference type="GO" id="GO:0000155">
    <property type="term" value="F:phosphorelay sensor kinase activity"/>
    <property type="evidence" value="ECO:0007669"/>
    <property type="project" value="InterPro"/>
</dbReference>
<dbReference type="PRINTS" id="PR00344">
    <property type="entry name" value="BCTRLSENSOR"/>
</dbReference>
<dbReference type="SMART" id="SM00388">
    <property type="entry name" value="HisKA"/>
    <property type="match status" value="1"/>
</dbReference>
<dbReference type="InterPro" id="IPR003594">
    <property type="entry name" value="HATPase_dom"/>
</dbReference>
<dbReference type="SMART" id="SM00387">
    <property type="entry name" value="HATPase_c"/>
    <property type="match status" value="1"/>
</dbReference>
<dbReference type="AlphaFoldDB" id="Q5P4Q0"/>
<dbReference type="InterPro" id="IPR017232">
    <property type="entry name" value="NtrY"/>
</dbReference>
<dbReference type="Pfam" id="PF00512">
    <property type="entry name" value="HisKA"/>
    <property type="match status" value="1"/>
</dbReference>
<keyword evidence="10" id="KW-1133">Transmembrane helix</keyword>
<keyword evidence="8" id="KW-0067">ATP-binding</keyword>
<keyword evidence="10" id="KW-0472">Membrane</keyword>
<dbReference type="KEGG" id="eba:ebA2830"/>
<dbReference type="InterPro" id="IPR003661">
    <property type="entry name" value="HisK_dim/P_dom"/>
</dbReference>
<dbReference type="PANTHER" id="PTHR43065:SF10">
    <property type="entry name" value="PEROXIDE STRESS-ACTIVATED HISTIDINE KINASE MAK3"/>
    <property type="match status" value="1"/>
</dbReference>
<evidence type="ECO:0000256" key="6">
    <source>
        <dbReference type="ARBA" id="ARBA00022741"/>
    </source>
</evidence>
<sequence length="715" mass="77711">MDVPRRCSAMKRVLLIVVAALAGISLFLLASASSNTELFAKSYPYLLAINGAVAVALGGLVGFQLRALWREYRDRQFGSRIKYRLMLMFALMALVPGIIVYAVSLQFVVRSIESWFDVRVDSALEGGIALGQNALDYLASQVGDKAQDMALELEGMTPVSPTLLNRLRERAGVSSASVIGSNGQVLVTVSGEFGGFLPDLPTVAQLRQARQTQRYHIVDTRPGDGLRIRVVVPIPSRILTAESQYLQLTQPVPETFARHAEAVQEAYREYQQLTLGRTGLNRIYTLTLTLTLLLALLAAVAVAFILSRRLVAPLLILAEGTQAVAQGDFSPRQALPAHDELGVLTQSFNRMTRQLVEARDSADRNRAAVESARAYLESVLANLSTGVLAFAGDGTLRAANAGAMAILEDELTGFEEVSLAQWPRHQSFRDALLKGFDEHDGDWHEQVDLPGADGSTQTLLIHGARLPTASGGGLVVVFDDISRLVAAQRTAAWAEVARRLAHEIKNPLTPIQLSAERLAYKLADRVDAEGREILERATRTIINQVESMKNLVNGFRDYARLPGPVIGSVDLNALIAEILNLYESSPVHVRAELERGLPAVAGDATQLRQVIHNLLQNAEDALAEQDDGVVTLVTRGEGDHAGLLIRDNGPGFPATVLAHAFEPYFTTKSRGTGLGLAMVKKIIDEHGGEIRLMNRDSGSAEVRIRLRLAPQTSDK</sequence>
<dbReference type="InterPro" id="IPR004358">
    <property type="entry name" value="Sig_transdc_His_kin-like_C"/>
</dbReference>
<keyword evidence="10" id="KW-0812">Transmembrane</keyword>
<keyword evidence="14" id="KW-1185">Reference proteome</keyword>
<dbReference type="SUPFAM" id="SSF55785">
    <property type="entry name" value="PYP-like sensor domain (PAS domain)"/>
    <property type="match status" value="1"/>
</dbReference>
<reference evidence="13 14" key="1">
    <citation type="journal article" date="2005" name="Arch. Microbiol.">
        <title>The genome sequence of an anaerobic aromatic-degrading denitrifying bacterium, strain EbN1.</title>
        <authorList>
            <person name="Rabus R."/>
            <person name="Kube M."/>
            <person name="Heider J."/>
            <person name="Beck A."/>
            <person name="Heitmann K."/>
            <person name="Widdel F."/>
            <person name="Reinhardt R."/>
        </authorList>
    </citation>
    <scope>NUCLEOTIDE SEQUENCE [LARGE SCALE GENOMIC DNA]</scope>
    <source>
        <strain evidence="13 14">EbN1</strain>
    </source>
</reference>
<proteinExistence type="predicted"/>
<keyword evidence="9" id="KW-0902">Two-component regulatory system</keyword>
<dbReference type="CDD" id="cd06225">
    <property type="entry name" value="HAMP"/>
    <property type="match status" value="1"/>
</dbReference>
<dbReference type="InterPro" id="IPR005467">
    <property type="entry name" value="His_kinase_dom"/>
</dbReference>
<dbReference type="SUPFAM" id="SSF158472">
    <property type="entry name" value="HAMP domain-like"/>
    <property type="match status" value="1"/>
</dbReference>
<dbReference type="HOGENOM" id="CLU_019564_0_0_4"/>
<keyword evidence="6" id="KW-0547">Nucleotide-binding</keyword>
<feature type="domain" description="Histidine kinase" evidence="11">
    <location>
        <begin position="499"/>
        <end position="710"/>
    </location>
</feature>
<dbReference type="PIRSF" id="PIRSF037532">
    <property type="entry name" value="STHK_NtrY"/>
    <property type="match status" value="1"/>
</dbReference>
<evidence type="ECO:0000256" key="9">
    <source>
        <dbReference type="ARBA" id="ARBA00023012"/>
    </source>
</evidence>
<evidence type="ECO:0000256" key="5">
    <source>
        <dbReference type="ARBA" id="ARBA00022679"/>
    </source>
</evidence>
<dbReference type="EC" id="2.7.13.3" evidence="3"/>
<comment type="subcellular location">
    <subcellularLocation>
        <location evidence="2">Membrane</location>
    </subcellularLocation>
</comment>
<evidence type="ECO:0000259" key="11">
    <source>
        <dbReference type="PROSITE" id="PS50109"/>
    </source>
</evidence>
<dbReference type="InterPro" id="IPR036890">
    <property type="entry name" value="HATPase_C_sf"/>
</dbReference>
<dbReference type="PROSITE" id="PS50885">
    <property type="entry name" value="HAMP"/>
    <property type="match status" value="1"/>
</dbReference>
<evidence type="ECO:0000256" key="1">
    <source>
        <dbReference type="ARBA" id="ARBA00000085"/>
    </source>
</evidence>
<dbReference type="InterPro" id="IPR003660">
    <property type="entry name" value="HAMP_dom"/>
</dbReference>
<dbReference type="STRING" id="76114.ebA2830"/>
<evidence type="ECO:0000256" key="7">
    <source>
        <dbReference type="ARBA" id="ARBA00022777"/>
    </source>
</evidence>
<evidence type="ECO:0000259" key="12">
    <source>
        <dbReference type="PROSITE" id="PS50885"/>
    </source>
</evidence>
<evidence type="ECO:0000256" key="10">
    <source>
        <dbReference type="SAM" id="Phobius"/>
    </source>
</evidence>
<comment type="catalytic activity">
    <reaction evidence="1">
        <text>ATP + protein L-histidine = ADP + protein N-phospho-L-histidine.</text>
        <dbReference type="EC" id="2.7.13.3"/>
    </reaction>
</comment>
<dbReference type="Gene3D" id="3.30.565.10">
    <property type="entry name" value="Histidine kinase-like ATPase, C-terminal domain"/>
    <property type="match status" value="1"/>
</dbReference>
<feature type="domain" description="HAMP" evidence="12">
    <location>
        <begin position="308"/>
        <end position="360"/>
    </location>
</feature>
<keyword evidence="4" id="KW-0597">Phosphoprotein</keyword>
<dbReference type="EMBL" id="CR555306">
    <property type="protein sequence ID" value="CAI07712.1"/>
    <property type="molecule type" value="Genomic_DNA"/>
</dbReference>
<dbReference type="InterPro" id="IPR035965">
    <property type="entry name" value="PAS-like_dom_sf"/>
</dbReference>
<dbReference type="GO" id="GO:0016020">
    <property type="term" value="C:membrane"/>
    <property type="evidence" value="ECO:0007669"/>
    <property type="project" value="UniProtKB-SubCell"/>
</dbReference>
<evidence type="ECO:0000256" key="8">
    <source>
        <dbReference type="ARBA" id="ARBA00022840"/>
    </source>
</evidence>
<dbReference type="Pfam" id="PF02518">
    <property type="entry name" value="HATPase_c"/>
    <property type="match status" value="1"/>
</dbReference>
<evidence type="ECO:0000256" key="3">
    <source>
        <dbReference type="ARBA" id="ARBA00012438"/>
    </source>
</evidence>
<feature type="transmembrane region" description="Helical" evidence="10">
    <location>
        <begin position="85"/>
        <end position="109"/>
    </location>
</feature>
<dbReference type="GO" id="GO:0005524">
    <property type="term" value="F:ATP binding"/>
    <property type="evidence" value="ECO:0007669"/>
    <property type="project" value="UniProtKB-KW"/>
</dbReference>
<dbReference type="SUPFAM" id="SSF55874">
    <property type="entry name" value="ATPase domain of HSP90 chaperone/DNA topoisomerase II/histidine kinase"/>
    <property type="match status" value="1"/>
</dbReference>
<dbReference type="PANTHER" id="PTHR43065">
    <property type="entry name" value="SENSOR HISTIDINE KINASE"/>
    <property type="match status" value="1"/>
</dbReference>
<keyword evidence="5" id="KW-0808">Transferase</keyword>
<feature type="transmembrane region" description="Helical" evidence="10">
    <location>
        <begin position="42"/>
        <end position="65"/>
    </location>
</feature>
<name>Q5P4Q0_AROAE</name>
<dbReference type="Pfam" id="PF00672">
    <property type="entry name" value="HAMP"/>
    <property type="match status" value="1"/>
</dbReference>
<accession>Q5P4Q0</accession>
<evidence type="ECO:0000256" key="4">
    <source>
        <dbReference type="ARBA" id="ARBA00022553"/>
    </source>
</evidence>
<dbReference type="SMART" id="SM00304">
    <property type="entry name" value="HAMP"/>
    <property type="match status" value="1"/>
</dbReference>